<dbReference type="WBParaSite" id="ACAC_0001028501-mRNA-1">
    <property type="protein sequence ID" value="ACAC_0001028501-mRNA-1"/>
    <property type="gene ID" value="ACAC_0001028501"/>
</dbReference>
<proteinExistence type="predicted"/>
<protein>
    <submittedName>
        <fullName evidence="2">Gamma-glutamyltransferase</fullName>
    </submittedName>
</protein>
<dbReference type="Proteomes" id="UP000035642">
    <property type="component" value="Unassembled WGS sequence"/>
</dbReference>
<evidence type="ECO:0000313" key="2">
    <source>
        <dbReference type="WBParaSite" id="ACAC_0001028501-mRNA-1"/>
    </source>
</evidence>
<dbReference type="STRING" id="6313.A0A0K0DGP7"/>
<keyword evidence="1" id="KW-1185">Reference proteome</keyword>
<reference evidence="1" key="1">
    <citation type="submission" date="2012-09" db="EMBL/GenBank/DDBJ databases">
        <authorList>
            <person name="Martin A.A."/>
        </authorList>
    </citation>
    <scope>NUCLEOTIDE SEQUENCE</scope>
</reference>
<dbReference type="GO" id="GO:0036374">
    <property type="term" value="F:glutathione hydrolase activity"/>
    <property type="evidence" value="ECO:0007669"/>
    <property type="project" value="InterPro"/>
</dbReference>
<sequence>MGRHVNLHVNVQSQDDSPRRIEWPLPSGSLFARFRKAAVASDHGLCSEVGRDVLINGGNAVESMIATLLCIGVVNPQSSGLGGGFIMTLFNA</sequence>
<dbReference type="PANTHER" id="PTHR11686:SF46">
    <property type="entry name" value="GAMMA-GLUTAMYLTRANSPEPTIDASE 1"/>
    <property type="match status" value="1"/>
</dbReference>
<evidence type="ECO:0000313" key="1">
    <source>
        <dbReference type="Proteomes" id="UP000035642"/>
    </source>
</evidence>
<name>A0A0K0DGP7_ANGCA</name>
<dbReference type="InterPro" id="IPR000101">
    <property type="entry name" value="GGT_peptidase"/>
</dbReference>
<dbReference type="SUPFAM" id="SSF56235">
    <property type="entry name" value="N-terminal nucleophile aminohydrolases (Ntn hydrolases)"/>
    <property type="match status" value="1"/>
</dbReference>
<dbReference type="PANTHER" id="PTHR11686">
    <property type="entry name" value="GAMMA GLUTAMYL TRANSPEPTIDASE"/>
    <property type="match status" value="1"/>
</dbReference>
<dbReference type="AlphaFoldDB" id="A0A0K0DGP7"/>
<accession>A0A0K0DGP7</accession>
<dbReference type="GO" id="GO:0006751">
    <property type="term" value="P:glutathione catabolic process"/>
    <property type="evidence" value="ECO:0007669"/>
    <property type="project" value="InterPro"/>
</dbReference>
<dbReference type="GO" id="GO:0005886">
    <property type="term" value="C:plasma membrane"/>
    <property type="evidence" value="ECO:0007669"/>
    <property type="project" value="TreeGrafter"/>
</dbReference>
<dbReference type="Pfam" id="PF01019">
    <property type="entry name" value="G_glu_transpept"/>
    <property type="match status" value="1"/>
</dbReference>
<dbReference type="InterPro" id="IPR029055">
    <property type="entry name" value="Ntn_hydrolases_N"/>
</dbReference>
<reference evidence="2" key="2">
    <citation type="submission" date="2017-02" db="UniProtKB">
        <authorList>
            <consortium name="WormBaseParasite"/>
        </authorList>
    </citation>
    <scope>IDENTIFICATION</scope>
</reference>
<organism evidence="1 2">
    <name type="scientific">Angiostrongylus cantonensis</name>
    <name type="common">Rat lungworm</name>
    <dbReference type="NCBI Taxonomy" id="6313"/>
    <lineage>
        <taxon>Eukaryota</taxon>
        <taxon>Metazoa</taxon>
        <taxon>Ecdysozoa</taxon>
        <taxon>Nematoda</taxon>
        <taxon>Chromadorea</taxon>
        <taxon>Rhabditida</taxon>
        <taxon>Rhabditina</taxon>
        <taxon>Rhabditomorpha</taxon>
        <taxon>Strongyloidea</taxon>
        <taxon>Metastrongylidae</taxon>
        <taxon>Angiostrongylus</taxon>
    </lineage>
</organism>